<organism evidence="1 2">
    <name type="scientific">Paenibacillus mucilaginosus 3016</name>
    <dbReference type="NCBI Taxonomy" id="1116391"/>
    <lineage>
        <taxon>Bacteria</taxon>
        <taxon>Bacillati</taxon>
        <taxon>Bacillota</taxon>
        <taxon>Bacilli</taxon>
        <taxon>Bacillales</taxon>
        <taxon>Paenibacillaceae</taxon>
        <taxon>Paenibacillus</taxon>
    </lineage>
</organism>
<dbReference type="SUPFAM" id="SSF53474">
    <property type="entry name" value="alpha/beta-Hydrolases"/>
    <property type="match status" value="1"/>
</dbReference>
<reference evidence="1 2" key="1">
    <citation type="journal article" date="2012" name="J. Bacteriol.">
        <title>Complete Genome Sequence of Paenibacillus mucilaginosus 3016, a Bacterium Functional as Microbial Fertilizer.</title>
        <authorList>
            <person name="Ma M."/>
            <person name="Wang Z."/>
            <person name="Li L."/>
            <person name="Jiang X."/>
            <person name="Guan D."/>
            <person name="Cao F."/>
            <person name="Chen H."/>
            <person name="Wang X."/>
            <person name="Shen D."/>
            <person name="Du B."/>
            <person name="Li J."/>
        </authorList>
    </citation>
    <scope>NUCLEOTIDE SEQUENCE [LARGE SCALE GENOMIC DNA]</scope>
    <source>
        <strain evidence="1 2">3016</strain>
    </source>
</reference>
<dbReference type="InterPro" id="IPR000801">
    <property type="entry name" value="Esterase-like"/>
</dbReference>
<dbReference type="EMBL" id="CP003235">
    <property type="protein sequence ID" value="AFC29107.1"/>
    <property type="molecule type" value="Genomic_DNA"/>
</dbReference>
<dbReference type="RefSeq" id="WP_014369505.1">
    <property type="nucleotide sequence ID" value="NC_016935.1"/>
</dbReference>
<dbReference type="Proteomes" id="UP000007523">
    <property type="component" value="Chromosome"/>
</dbReference>
<proteinExistence type="predicted"/>
<accession>H6NHB2</accession>
<dbReference type="Gene3D" id="3.40.50.1820">
    <property type="entry name" value="alpha/beta hydrolase"/>
    <property type="match status" value="1"/>
</dbReference>
<name>H6NHB2_9BACL</name>
<dbReference type="PANTHER" id="PTHR48098">
    <property type="entry name" value="ENTEROCHELIN ESTERASE-RELATED"/>
    <property type="match status" value="1"/>
</dbReference>
<evidence type="ECO:0000313" key="2">
    <source>
        <dbReference type="Proteomes" id="UP000007523"/>
    </source>
</evidence>
<dbReference type="STRING" id="1116391.PM3016_2219"/>
<dbReference type="InterPro" id="IPR029058">
    <property type="entry name" value="AB_hydrolase_fold"/>
</dbReference>
<dbReference type="HOGENOM" id="CLU_1228907_0_0_9"/>
<evidence type="ECO:0008006" key="3">
    <source>
        <dbReference type="Google" id="ProtNLM"/>
    </source>
</evidence>
<dbReference type="KEGG" id="pmq:PM3016_2219"/>
<dbReference type="Pfam" id="PF00756">
    <property type="entry name" value="Esterase"/>
    <property type="match status" value="1"/>
</dbReference>
<evidence type="ECO:0000313" key="1">
    <source>
        <dbReference type="EMBL" id="AFC29107.1"/>
    </source>
</evidence>
<protein>
    <recommendedName>
        <fullName evidence="3">Esterase</fullName>
    </recommendedName>
</protein>
<sequence length="225" mass="24800">MNNNGNYSASDLEGMGQGGYPYFAYAAVYLPYNYSRDGKPFKVMYLSHGAGNPASEHSWTGKGVIQNQMDNMIASGGSEPFVVVSIDNYATGWNGDNFLNVLVPAIEAKYNVSRDPADRAVVGFSRGAYFTHDVMKTGPDFADSYGLFSAYLPDSTMAADYTALSGKSIYIGVGIFDEYYWGTLNIQKALAKDGVSFSSHLLNAGHDWYVWRLLYNDLVSKILWK</sequence>
<gene>
    <name evidence="1" type="ORF">PM3016_2219</name>
</gene>
<keyword evidence="2" id="KW-1185">Reference proteome</keyword>
<dbReference type="AlphaFoldDB" id="H6NHB2"/>
<dbReference type="InterPro" id="IPR050583">
    <property type="entry name" value="Mycobacterial_A85_antigen"/>
</dbReference>